<feature type="chain" id="PRO_5047538390" evidence="1">
    <location>
        <begin position="20"/>
        <end position="235"/>
    </location>
</feature>
<gene>
    <name evidence="2" type="ORF">ACFFGT_20340</name>
</gene>
<organism evidence="2 3">
    <name type="scientific">Mucilaginibacter angelicae</name>
    <dbReference type="NCBI Taxonomy" id="869718"/>
    <lineage>
        <taxon>Bacteria</taxon>
        <taxon>Pseudomonadati</taxon>
        <taxon>Bacteroidota</taxon>
        <taxon>Sphingobacteriia</taxon>
        <taxon>Sphingobacteriales</taxon>
        <taxon>Sphingobacteriaceae</taxon>
        <taxon>Mucilaginibacter</taxon>
    </lineage>
</organism>
<sequence length="235" mass="26873">MKFKLITCLLLLINLTCYANDSYLQAHLTDTTIHKKIKRNQRKTVYQPIYSREYIKGYKPEFDSCAYTNQFSVAQRLKKYPFSIAAKILAISYVGELPPAPNIDSAGNLLPNQEQISGTDRGITIKKRRLKYNNVKQWTVLNHDQLIKFTDIIFNYSYSGLKDYLTAGIAACFDPRNSIVFLDKNNRVIDHLDICFSCHRSESASGKINIGIECTQKYQMLQNFFIAVGVPYGAD</sequence>
<evidence type="ECO:0000256" key="1">
    <source>
        <dbReference type="SAM" id="SignalP"/>
    </source>
</evidence>
<protein>
    <submittedName>
        <fullName evidence="2">Uncharacterized protein</fullName>
    </submittedName>
</protein>
<dbReference type="Proteomes" id="UP001589828">
    <property type="component" value="Unassembled WGS sequence"/>
</dbReference>
<evidence type="ECO:0000313" key="3">
    <source>
        <dbReference type="Proteomes" id="UP001589828"/>
    </source>
</evidence>
<evidence type="ECO:0000313" key="2">
    <source>
        <dbReference type="EMBL" id="MFC0516567.1"/>
    </source>
</evidence>
<name>A0ABV6LAR2_9SPHI</name>
<feature type="signal peptide" evidence="1">
    <location>
        <begin position="1"/>
        <end position="19"/>
    </location>
</feature>
<keyword evidence="1" id="KW-0732">Signal</keyword>
<dbReference type="RefSeq" id="WP_377024346.1">
    <property type="nucleotide sequence ID" value="NZ_JBHLTS010000063.1"/>
</dbReference>
<dbReference type="EMBL" id="JBHLTS010000063">
    <property type="protein sequence ID" value="MFC0516567.1"/>
    <property type="molecule type" value="Genomic_DNA"/>
</dbReference>
<proteinExistence type="predicted"/>
<comment type="caution">
    <text evidence="2">The sequence shown here is derived from an EMBL/GenBank/DDBJ whole genome shotgun (WGS) entry which is preliminary data.</text>
</comment>
<keyword evidence="3" id="KW-1185">Reference proteome</keyword>
<accession>A0ABV6LAR2</accession>
<reference evidence="2 3" key="1">
    <citation type="submission" date="2024-09" db="EMBL/GenBank/DDBJ databases">
        <authorList>
            <person name="Sun Q."/>
            <person name="Mori K."/>
        </authorList>
    </citation>
    <scope>NUCLEOTIDE SEQUENCE [LARGE SCALE GENOMIC DNA]</scope>
    <source>
        <strain evidence="2 3">NCAIM B.02415</strain>
    </source>
</reference>